<feature type="compositionally biased region" description="Polar residues" evidence="1">
    <location>
        <begin position="11"/>
        <end position="20"/>
    </location>
</feature>
<comment type="caution">
    <text evidence="2">The sequence shown here is derived from an EMBL/GenBank/DDBJ whole genome shotgun (WGS) entry which is preliminary data.</text>
</comment>
<feature type="region of interest" description="Disordered" evidence="1">
    <location>
        <begin position="1"/>
        <end position="23"/>
    </location>
</feature>
<protein>
    <submittedName>
        <fullName evidence="2">Uncharacterized protein</fullName>
    </submittedName>
</protein>
<accession>A0A512JPA6</accession>
<name>A0A512JPA6_9HYPH</name>
<keyword evidence="3" id="KW-1185">Reference proteome</keyword>
<gene>
    <name evidence="2" type="ORF">MGN01_36170</name>
</gene>
<evidence type="ECO:0000313" key="3">
    <source>
        <dbReference type="Proteomes" id="UP000321750"/>
    </source>
</evidence>
<reference evidence="2 3" key="1">
    <citation type="submission" date="2019-07" db="EMBL/GenBank/DDBJ databases">
        <title>Whole genome shotgun sequence of Methylobacterium gnaphalii NBRC 107716.</title>
        <authorList>
            <person name="Hosoyama A."/>
            <person name="Uohara A."/>
            <person name="Ohji S."/>
            <person name="Ichikawa N."/>
        </authorList>
    </citation>
    <scope>NUCLEOTIDE SEQUENCE [LARGE SCALE GENOMIC DNA]</scope>
    <source>
        <strain evidence="2 3">NBRC 107716</strain>
    </source>
</reference>
<dbReference type="Proteomes" id="UP000321750">
    <property type="component" value="Unassembled WGS sequence"/>
</dbReference>
<dbReference type="EMBL" id="BJZV01000023">
    <property type="protein sequence ID" value="GEP11772.1"/>
    <property type="molecule type" value="Genomic_DNA"/>
</dbReference>
<proteinExistence type="predicted"/>
<sequence>MGRRSIGRRGTPSNIGNRHPSNFKPEQIMQASELSVLVWECPSAPASMRFLAGVIAPGSTCLSGGETFMARTLEAAKLAALSSERANIERRKVARAADLAAKARANLPKARPQSAITDQGYAYLFRALLIERRTCASLGEEFARSGSRVQSVFMKLHRRLKHPARFRLLRRQIPDFTACEAFLKARDLEQMRAAFSAIEPRAQALVLDTIDRMNADAAALESASGPLA</sequence>
<evidence type="ECO:0000256" key="1">
    <source>
        <dbReference type="SAM" id="MobiDB-lite"/>
    </source>
</evidence>
<organism evidence="2 3">
    <name type="scientific">Methylobacterium gnaphalii</name>
    <dbReference type="NCBI Taxonomy" id="1010610"/>
    <lineage>
        <taxon>Bacteria</taxon>
        <taxon>Pseudomonadati</taxon>
        <taxon>Pseudomonadota</taxon>
        <taxon>Alphaproteobacteria</taxon>
        <taxon>Hyphomicrobiales</taxon>
        <taxon>Methylobacteriaceae</taxon>
        <taxon>Methylobacterium</taxon>
    </lineage>
</organism>
<dbReference type="AlphaFoldDB" id="A0A512JPA6"/>
<evidence type="ECO:0000313" key="2">
    <source>
        <dbReference type="EMBL" id="GEP11772.1"/>
    </source>
</evidence>